<comment type="caution">
    <text evidence="8">The sequence shown here is derived from an EMBL/GenBank/DDBJ whole genome shotgun (WGS) entry which is preliminary data.</text>
</comment>
<reference evidence="8 9" key="1">
    <citation type="submission" date="2020-08" db="EMBL/GenBank/DDBJ databases">
        <title>Sequencing the genomes of 1000 actinobacteria strains.</title>
        <authorList>
            <person name="Klenk H.-P."/>
        </authorList>
    </citation>
    <scope>NUCLEOTIDE SEQUENCE [LARGE SCALE GENOMIC DNA]</scope>
    <source>
        <strain evidence="8 9">DSM 45084</strain>
    </source>
</reference>
<evidence type="ECO:0000313" key="9">
    <source>
        <dbReference type="Proteomes" id="UP000542674"/>
    </source>
</evidence>
<dbReference type="InterPro" id="IPR000620">
    <property type="entry name" value="EamA_dom"/>
</dbReference>
<evidence type="ECO:0000256" key="3">
    <source>
        <dbReference type="ARBA" id="ARBA00022692"/>
    </source>
</evidence>
<dbReference type="AlphaFoldDB" id="A0A7W7T5M5"/>
<accession>A0A7W7T5M5</accession>
<sequence>MKSDWAVKFVLLSAIWGSSFALIKIAVDAGVPAVWVALARCLFGALALWGVCVVQRVPLPRDRAVWGHAMVVAALLNSVPFTLLAFGETLVSSVLAGVFNATTPLTTLVFVLLIVPQEKVTGKRLLGLATGFAGVLIVLGVWQGLAGDLLTGSLACLGATACYGAGFAYTRRFFSGNKQGATVLSAVQVSCATVQLAVAAPAFGGLPDWPGTEVVLALFALGAIGTGWAYVLNLEVIRGAGPTVAATVTYVTPLWSTAIGAVFLSEPVGWNTLVGGVIVIGGVLLARSTTERSRVRQQT</sequence>
<dbReference type="SUPFAM" id="SSF103481">
    <property type="entry name" value="Multidrug resistance efflux transporter EmrE"/>
    <property type="match status" value="2"/>
</dbReference>
<keyword evidence="4 6" id="KW-1133">Transmembrane helix</keyword>
<feature type="transmembrane region" description="Helical" evidence="6">
    <location>
        <begin position="33"/>
        <end position="54"/>
    </location>
</feature>
<evidence type="ECO:0000256" key="6">
    <source>
        <dbReference type="SAM" id="Phobius"/>
    </source>
</evidence>
<feature type="transmembrane region" description="Helical" evidence="6">
    <location>
        <begin position="66"/>
        <end position="87"/>
    </location>
</feature>
<dbReference type="InterPro" id="IPR050638">
    <property type="entry name" value="AA-Vitamin_Transporters"/>
</dbReference>
<keyword evidence="5 6" id="KW-0472">Membrane</keyword>
<evidence type="ECO:0000256" key="2">
    <source>
        <dbReference type="ARBA" id="ARBA00007362"/>
    </source>
</evidence>
<evidence type="ECO:0000313" key="8">
    <source>
        <dbReference type="EMBL" id="MBB4966996.1"/>
    </source>
</evidence>
<dbReference type="RefSeq" id="WP_312865754.1">
    <property type="nucleotide sequence ID" value="NZ_BAABAI010000037.1"/>
</dbReference>
<dbReference type="PANTHER" id="PTHR32322">
    <property type="entry name" value="INNER MEMBRANE TRANSPORTER"/>
    <property type="match status" value="1"/>
</dbReference>
<keyword evidence="9" id="KW-1185">Reference proteome</keyword>
<feature type="domain" description="EamA" evidence="7">
    <location>
        <begin position="8"/>
        <end position="139"/>
    </location>
</feature>
<protein>
    <submittedName>
        <fullName evidence="8">Drug/metabolite transporter (DMT)-like permease</fullName>
    </submittedName>
</protein>
<feature type="transmembrane region" description="Helical" evidence="6">
    <location>
        <begin position="244"/>
        <end position="264"/>
    </location>
</feature>
<name>A0A7W7T5M5_9PSEU</name>
<dbReference type="Pfam" id="PF00892">
    <property type="entry name" value="EamA"/>
    <property type="match status" value="2"/>
</dbReference>
<feature type="transmembrane region" description="Helical" evidence="6">
    <location>
        <begin position="181"/>
        <end position="202"/>
    </location>
</feature>
<organism evidence="8 9">
    <name type="scientific">Saccharothrix violaceirubra</name>
    <dbReference type="NCBI Taxonomy" id="413306"/>
    <lineage>
        <taxon>Bacteria</taxon>
        <taxon>Bacillati</taxon>
        <taxon>Actinomycetota</taxon>
        <taxon>Actinomycetes</taxon>
        <taxon>Pseudonocardiales</taxon>
        <taxon>Pseudonocardiaceae</taxon>
        <taxon>Saccharothrix</taxon>
    </lineage>
</organism>
<keyword evidence="3 6" id="KW-0812">Transmembrane</keyword>
<proteinExistence type="inferred from homology"/>
<evidence type="ECO:0000256" key="1">
    <source>
        <dbReference type="ARBA" id="ARBA00004141"/>
    </source>
</evidence>
<feature type="transmembrane region" description="Helical" evidence="6">
    <location>
        <begin position="93"/>
        <end position="113"/>
    </location>
</feature>
<comment type="subcellular location">
    <subcellularLocation>
        <location evidence="1">Membrane</location>
        <topology evidence="1">Multi-pass membrane protein</topology>
    </subcellularLocation>
</comment>
<dbReference type="InterPro" id="IPR037185">
    <property type="entry name" value="EmrE-like"/>
</dbReference>
<dbReference type="GO" id="GO:0016020">
    <property type="term" value="C:membrane"/>
    <property type="evidence" value="ECO:0007669"/>
    <property type="project" value="UniProtKB-SubCell"/>
</dbReference>
<evidence type="ECO:0000256" key="4">
    <source>
        <dbReference type="ARBA" id="ARBA00022989"/>
    </source>
</evidence>
<feature type="transmembrane region" description="Helical" evidence="6">
    <location>
        <begin position="270"/>
        <end position="286"/>
    </location>
</feature>
<gene>
    <name evidence="8" type="ORF">F4559_004355</name>
</gene>
<comment type="similarity">
    <text evidence="2">Belongs to the EamA transporter family.</text>
</comment>
<dbReference type="EMBL" id="JACHJS010000001">
    <property type="protein sequence ID" value="MBB4966996.1"/>
    <property type="molecule type" value="Genomic_DNA"/>
</dbReference>
<feature type="transmembrane region" description="Helical" evidence="6">
    <location>
        <begin position="7"/>
        <end position="27"/>
    </location>
</feature>
<feature type="domain" description="EamA" evidence="7">
    <location>
        <begin position="151"/>
        <end position="286"/>
    </location>
</feature>
<evidence type="ECO:0000256" key="5">
    <source>
        <dbReference type="ARBA" id="ARBA00023136"/>
    </source>
</evidence>
<feature type="transmembrane region" description="Helical" evidence="6">
    <location>
        <begin position="149"/>
        <end position="169"/>
    </location>
</feature>
<evidence type="ECO:0000259" key="7">
    <source>
        <dbReference type="Pfam" id="PF00892"/>
    </source>
</evidence>
<feature type="transmembrane region" description="Helical" evidence="6">
    <location>
        <begin position="214"/>
        <end position="232"/>
    </location>
</feature>
<dbReference type="Proteomes" id="UP000542674">
    <property type="component" value="Unassembled WGS sequence"/>
</dbReference>
<dbReference type="PANTHER" id="PTHR32322:SF9">
    <property type="entry name" value="AMINO-ACID METABOLITE EFFLUX PUMP-RELATED"/>
    <property type="match status" value="1"/>
</dbReference>
<feature type="transmembrane region" description="Helical" evidence="6">
    <location>
        <begin position="125"/>
        <end position="143"/>
    </location>
</feature>